<accession>A0A2M4B7L8</accession>
<name>A0A2M4B7L8_9DIPT</name>
<organism evidence="1">
    <name type="scientific">Anopheles triannulatus</name>
    <dbReference type="NCBI Taxonomy" id="58253"/>
    <lineage>
        <taxon>Eukaryota</taxon>
        <taxon>Metazoa</taxon>
        <taxon>Ecdysozoa</taxon>
        <taxon>Arthropoda</taxon>
        <taxon>Hexapoda</taxon>
        <taxon>Insecta</taxon>
        <taxon>Pterygota</taxon>
        <taxon>Neoptera</taxon>
        <taxon>Endopterygota</taxon>
        <taxon>Diptera</taxon>
        <taxon>Nematocera</taxon>
        <taxon>Culicoidea</taxon>
        <taxon>Culicidae</taxon>
        <taxon>Anophelinae</taxon>
        <taxon>Anopheles</taxon>
    </lineage>
</organism>
<reference evidence="1" key="1">
    <citation type="submission" date="2018-01" db="EMBL/GenBank/DDBJ databases">
        <title>An insight into the sialome of Amazonian anophelines.</title>
        <authorList>
            <person name="Ribeiro J.M."/>
            <person name="Scarpassa V."/>
            <person name="Calvo E."/>
        </authorList>
    </citation>
    <scope>NUCLEOTIDE SEQUENCE</scope>
    <source>
        <tissue evidence="1">Salivary glands</tissue>
    </source>
</reference>
<sequence>MLLNVGLLEFLPLLHTTSAWYRYFMYYLHFFFVKNEPIIAVCAIWTLPSRAHTGLSPSIWWLYFVS</sequence>
<dbReference type="AlphaFoldDB" id="A0A2M4B7L8"/>
<proteinExistence type="predicted"/>
<evidence type="ECO:0000313" key="1">
    <source>
        <dbReference type="EMBL" id="MBW48992.1"/>
    </source>
</evidence>
<protein>
    <submittedName>
        <fullName evidence="1">Putative secreted protein</fullName>
    </submittedName>
</protein>
<dbReference type="EMBL" id="GGFK01015671">
    <property type="protein sequence ID" value="MBW48992.1"/>
    <property type="molecule type" value="Transcribed_RNA"/>
</dbReference>